<gene>
    <name evidence="3" type="ORF">ABEB36_007143</name>
</gene>
<feature type="region of interest" description="Disordered" evidence="1">
    <location>
        <begin position="175"/>
        <end position="225"/>
    </location>
</feature>
<organism evidence="3 4">
    <name type="scientific">Hypothenemus hampei</name>
    <name type="common">Coffee berry borer</name>
    <dbReference type="NCBI Taxonomy" id="57062"/>
    <lineage>
        <taxon>Eukaryota</taxon>
        <taxon>Metazoa</taxon>
        <taxon>Ecdysozoa</taxon>
        <taxon>Arthropoda</taxon>
        <taxon>Hexapoda</taxon>
        <taxon>Insecta</taxon>
        <taxon>Pterygota</taxon>
        <taxon>Neoptera</taxon>
        <taxon>Endopterygota</taxon>
        <taxon>Coleoptera</taxon>
        <taxon>Polyphaga</taxon>
        <taxon>Cucujiformia</taxon>
        <taxon>Curculionidae</taxon>
        <taxon>Scolytinae</taxon>
        <taxon>Hypothenemus</taxon>
    </lineage>
</organism>
<dbReference type="EMBL" id="JBDJPC010000005">
    <property type="protein sequence ID" value="KAL1501910.1"/>
    <property type="molecule type" value="Genomic_DNA"/>
</dbReference>
<feature type="compositionally biased region" description="Basic residues" evidence="1">
    <location>
        <begin position="210"/>
        <end position="219"/>
    </location>
</feature>
<accession>A0ABD1ET32</accession>
<feature type="region of interest" description="Disordered" evidence="1">
    <location>
        <begin position="566"/>
        <end position="588"/>
    </location>
</feature>
<feature type="region of interest" description="Disordered" evidence="1">
    <location>
        <begin position="439"/>
        <end position="489"/>
    </location>
</feature>
<proteinExistence type="predicted"/>
<feature type="compositionally biased region" description="Basic and acidic residues" evidence="1">
    <location>
        <begin position="451"/>
        <end position="477"/>
    </location>
</feature>
<dbReference type="PANTHER" id="PTHR14690">
    <property type="entry name" value="IQ MOTIF CONTAINING WITH AAA DOMAIN 1"/>
    <property type="match status" value="1"/>
</dbReference>
<dbReference type="Gene3D" id="3.40.50.300">
    <property type="entry name" value="P-loop containing nucleotide triphosphate hydrolases"/>
    <property type="match status" value="1"/>
</dbReference>
<keyword evidence="4" id="KW-1185">Reference proteome</keyword>
<feature type="domain" description="ATPase AAA-type core" evidence="2">
    <location>
        <begin position="667"/>
        <end position="800"/>
    </location>
</feature>
<dbReference type="Proteomes" id="UP001566132">
    <property type="component" value="Unassembled WGS sequence"/>
</dbReference>
<sequence length="927" mass="109705">MSFEYYTTWWIKSKKNLEDLNNRDEAIRKKFKPINDRNLANNLIGGLYTKYSMLVQDLCACVDQMAHPQKRLSVKKLVDSACIRLNELNVELRKISLSEFHYIDGSLVELKLVPYDIEILHPCLFHHRPVDVEDLVQRVKNGEKIFEPPHLTEVLGQSKLQIDIPGPRSVIFTVESTKLEGNAETQNTNEEKRPEDKPVEEDQDDAENKSKKKRTKPKPQKSQVLVIEPEFIPEEVRKETEIEERLIQALKCIQTAERARQARTYCLEVNIRVERNKALRQAVAKKDEKPSILEITNKEAVQIQKIWKGYREREDLKFRERQRRLLIGMTEPSWRSTKDFEIFEANLQKRRDYRDERIREYIQAMRSEKTRIFRVVAPGLLEDIEDEIREWFHRWYIEAKTFDKYPPEEKGGTILVVRGETMTPLEYLEEYERKRREKVKAGGQAKLKAKKEKERKQKLEAEKRKKEAEKKRKEAEAKKKKKKKKPGDFEFEYGNTMSKALRDLGEEEFKKIWNDRNDFDNPEEKHYMDIITEQFCYETQLEVRKQADELMRLELELLERALAKDKHKKYKKKKKKKKRKKKKKGKKDITKDRMLEDLFQELINNGVIRQYPNARLDEFLGDFSYKNTELRALDFDPPAAILDVRQAITLNCIQPLGVETMKKPRSVLIVGPRQSGIHLLANAIFNHTRCVLFDLSPEVTAQIYPGKKGMTMLIHLVTKLSKILQPSVIFFDKAERIFYKKVPKDEKEMDPKRVGKKLIKGIVKTIQPQDRVLVLGITHSPWLAQGGKLKKAFDKFILIPRPDYGSVFSWWRNLLRPYHGIDRDFNFTSLATVTICQPYPVIQHIVNSVLTPRRIIQLKYKPLTQQELFEPFVSGQLDPVTDKEWKKYQKWYKRTPLGKERAVFNKWADSKREQEKQQQEKQQQRKR</sequence>
<comment type="caution">
    <text evidence="3">The sequence shown here is derived from an EMBL/GenBank/DDBJ whole genome shotgun (WGS) entry which is preliminary data.</text>
</comment>
<reference evidence="3 4" key="1">
    <citation type="submission" date="2024-05" db="EMBL/GenBank/DDBJ databases">
        <title>Genetic variation in Jamaican populations of the coffee berry borer (Hypothenemus hampei).</title>
        <authorList>
            <person name="Errbii M."/>
            <person name="Myrie A."/>
        </authorList>
    </citation>
    <scope>NUCLEOTIDE SEQUENCE [LARGE SCALE GENOMIC DNA]</scope>
    <source>
        <strain evidence="3">JA-Hopewell-2020-01-JO</strain>
        <tissue evidence="3">Whole body</tissue>
    </source>
</reference>
<dbReference type="Gene3D" id="1.10.8.60">
    <property type="match status" value="1"/>
</dbReference>
<dbReference type="PROSITE" id="PS50096">
    <property type="entry name" value="IQ"/>
    <property type="match status" value="1"/>
</dbReference>
<name>A0ABD1ET32_HYPHA</name>
<feature type="compositionally biased region" description="Basic residues" evidence="1">
    <location>
        <begin position="566"/>
        <end position="586"/>
    </location>
</feature>
<evidence type="ECO:0000313" key="3">
    <source>
        <dbReference type="EMBL" id="KAL1501910.1"/>
    </source>
</evidence>
<dbReference type="Pfam" id="PF00004">
    <property type="entry name" value="AAA"/>
    <property type="match status" value="1"/>
</dbReference>
<dbReference type="InterPro" id="IPR052267">
    <property type="entry name" value="N-DRC_Component"/>
</dbReference>
<dbReference type="AlphaFoldDB" id="A0ABD1ET32"/>
<evidence type="ECO:0000259" key="2">
    <source>
        <dbReference type="Pfam" id="PF00004"/>
    </source>
</evidence>
<dbReference type="InterPro" id="IPR003959">
    <property type="entry name" value="ATPase_AAA_core"/>
</dbReference>
<feature type="region of interest" description="Disordered" evidence="1">
    <location>
        <begin position="906"/>
        <end position="927"/>
    </location>
</feature>
<evidence type="ECO:0000256" key="1">
    <source>
        <dbReference type="SAM" id="MobiDB-lite"/>
    </source>
</evidence>
<dbReference type="SUPFAM" id="SSF52540">
    <property type="entry name" value="P-loop containing nucleoside triphosphate hydrolases"/>
    <property type="match status" value="1"/>
</dbReference>
<evidence type="ECO:0000313" key="4">
    <source>
        <dbReference type="Proteomes" id="UP001566132"/>
    </source>
</evidence>
<dbReference type="PANTHER" id="PTHR14690:SF9">
    <property type="entry name" value="GH08353P"/>
    <property type="match status" value="1"/>
</dbReference>
<dbReference type="InterPro" id="IPR027417">
    <property type="entry name" value="P-loop_NTPase"/>
</dbReference>
<protein>
    <recommendedName>
        <fullName evidence="2">ATPase AAA-type core domain-containing protein</fullName>
    </recommendedName>
</protein>